<dbReference type="EMBL" id="CP034562">
    <property type="protein sequence ID" value="AZQ61258.1"/>
    <property type="molecule type" value="Genomic_DNA"/>
</dbReference>
<dbReference type="Pfam" id="PF00903">
    <property type="entry name" value="Glyoxalase"/>
    <property type="match status" value="1"/>
</dbReference>
<evidence type="ECO:0000256" key="2">
    <source>
        <dbReference type="ARBA" id="ARBA00021572"/>
    </source>
</evidence>
<feature type="domain" description="VOC" evidence="4">
    <location>
        <begin position="3"/>
        <end position="117"/>
    </location>
</feature>
<evidence type="ECO:0000313" key="6">
    <source>
        <dbReference type="Proteomes" id="UP000267268"/>
    </source>
</evidence>
<dbReference type="CDD" id="cd08349">
    <property type="entry name" value="BLMA_like"/>
    <property type="match status" value="1"/>
</dbReference>
<sequence length="124" mass="14540">MLRSIHPKLPMRDKNITKSFYLNKLGFSEVGTIDYDGYLMIKKDQIEIHFFEFKELEPKDNYGQVYIRVDDIDRLYQSLVDQNTTIHPNGPLEVKPWGQKEFAVLDPDNNLLTFGECIEVIKKS</sequence>
<evidence type="ECO:0000259" key="4">
    <source>
        <dbReference type="PROSITE" id="PS51819"/>
    </source>
</evidence>
<dbReference type="KEGG" id="fll:EI427_03185"/>
<keyword evidence="3" id="KW-0046">Antibiotic resistance</keyword>
<name>A0A3S9NZ55_9BACT</name>
<dbReference type="GO" id="GO:0046677">
    <property type="term" value="P:response to antibiotic"/>
    <property type="evidence" value="ECO:0007669"/>
    <property type="project" value="UniProtKB-KW"/>
</dbReference>
<dbReference type="AlphaFoldDB" id="A0A3S9NZ55"/>
<dbReference type="InterPro" id="IPR037523">
    <property type="entry name" value="VOC_core"/>
</dbReference>
<dbReference type="Proteomes" id="UP000267268">
    <property type="component" value="Chromosome 1"/>
</dbReference>
<evidence type="ECO:0000313" key="5">
    <source>
        <dbReference type="EMBL" id="AZQ61258.1"/>
    </source>
</evidence>
<reference evidence="5 6" key="1">
    <citation type="submission" date="2018-12" db="EMBL/GenBank/DDBJ databases">
        <title>Flammeovirga pectinis sp. nov., isolated from the gut of the Korean scallop, Patinopecten yessoensis.</title>
        <authorList>
            <person name="Bae J.-W."/>
            <person name="Jeong Y.-S."/>
            <person name="Kang W."/>
        </authorList>
    </citation>
    <scope>NUCLEOTIDE SEQUENCE [LARGE SCALE GENOMIC DNA]</scope>
    <source>
        <strain evidence="5 6">L12M1</strain>
    </source>
</reference>
<dbReference type="InterPro" id="IPR000335">
    <property type="entry name" value="Bleomycin-R"/>
</dbReference>
<organism evidence="5 6">
    <name type="scientific">Flammeovirga pectinis</name>
    <dbReference type="NCBI Taxonomy" id="2494373"/>
    <lineage>
        <taxon>Bacteria</taxon>
        <taxon>Pseudomonadati</taxon>
        <taxon>Bacteroidota</taxon>
        <taxon>Cytophagia</taxon>
        <taxon>Cytophagales</taxon>
        <taxon>Flammeovirgaceae</taxon>
        <taxon>Flammeovirga</taxon>
    </lineage>
</organism>
<dbReference type="OrthoDB" id="66829at2"/>
<accession>A0A3S9NZ55</accession>
<dbReference type="InterPro" id="IPR004360">
    <property type="entry name" value="Glyas_Fos-R_dOase_dom"/>
</dbReference>
<dbReference type="PROSITE" id="PS51819">
    <property type="entry name" value="VOC"/>
    <property type="match status" value="1"/>
</dbReference>
<evidence type="ECO:0000256" key="1">
    <source>
        <dbReference type="ARBA" id="ARBA00011051"/>
    </source>
</evidence>
<gene>
    <name evidence="5" type="ORF">EI427_03185</name>
</gene>
<evidence type="ECO:0000256" key="3">
    <source>
        <dbReference type="ARBA" id="ARBA00023251"/>
    </source>
</evidence>
<dbReference type="SUPFAM" id="SSF54593">
    <property type="entry name" value="Glyoxalase/Bleomycin resistance protein/Dihydroxybiphenyl dioxygenase"/>
    <property type="match status" value="1"/>
</dbReference>
<dbReference type="InterPro" id="IPR029068">
    <property type="entry name" value="Glyas_Bleomycin-R_OHBP_Dase"/>
</dbReference>
<dbReference type="Gene3D" id="3.10.180.10">
    <property type="entry name" value="2,3-Dihydroxybiphenyl 1,2-Dioxygenase, domain 1"/>
    <property type="match status" value="1"/>
</dbReference>
<keyword evidence="6" id="KW-1185">Reference proteome</keyword>
<dbReference type="RefSeq" id="WP_126611544.1">
    <property type="nucleotide sequence ID" value="NZ_CP034562.1"/>
</dbReference>
<proteinExistence type="inferred from homology"/>
<comment type="similarity">
    <text evidence="1">Belongs to the bleomycin resistance protein family.</text>
</comment>
<protein>
    <recommendedName>
        <fullName evidence="2">Bleomycin resistance protein</fullName>
    </recommendedName>
</protein>